<comment type="caution">
    <text evidence="1">The sequence shown here is derived from an EMBL/GenBank/DDBJ whole genome shotgun (WGS) entry which is preliminary data.</text>
</comment>
<proteinExistence type="predicted"/>
<gene>
    <name evidence="1" type="ORF">B296_00042950</name>
</gene>
<dbReference type="AlphaFoldDB" id="A0A426XBT5"/>
<evidence type="ECO:0000313" key="2">
    <source>
        <dbReference type="Proteomes" id="UP000287651"/>
    </source>
</evidence>
<organism evidence="1 2">
    <name type="scientific">Ensete ventricosum</name>
    <name type="common">Abyssinian banana</name>
    <name type="synonym">Musa ensete</name>
    <dbReference type="NCBI Taxonomy" id="4639"/>
    <lineage>
        <taxon>Eukaryota</taxon>
        <taxon>Viridiplantae</taxon>
        <taxon>Streptophyta</taxon>
        <taxon>Embryophyta</taxon>
        <taxon>Tracheophyta</taxon>
        <taxon>Spermatophyta</taxon>
        <taxon>Magnoliopsida</taxon>
        <taxon>Liliopsida</taxon>
        <taxon>Zingiberales</taxon>
        <taxon>Musaceae</taxon>
        <taxon>Ensete</taxon>
    </lineage>
</organism>
<dbReference type="EMBL" id="AMZH03022906">
    <property type="protein sequence ID" value="RRT36922.1"/>
    <property type="molecule type" value="Genomic_DNA"/>
</dbReference>
<reference evidence="1 2" key="1">
    <citation type="journal article" date="2014" name="Agronomy (Basel)">
        <title>A Draft Genome Sequence for Ensete ventricosum, the Drought-Tolerant Tree Against Hunger.</title>
        <authorList>
            <person name="Harrison J."/>
            <person name="Moore K.A."/>
            <person name="Paszkiewicz K."/>
            <person name="Jones T."/>
            <person name="Grant M."/>
            <person name="Ambacheew D."/>
            <person name="Muzemil S."/>
            <person name="Studholme D.J."/>
        </authorList>
    </citation>
    <scope>NUCLEOTIDE SEQUENCE [LARGE SCALE GENOMIC DNA]</scope>
</reference>
<dbReference type="Proteomes" id="UP000287651">
    <property type="component" value="Unassembled WGS sequence"/>
</dbReference>
<accession>A0A426XBT5</accession>
<protein>
    <submittedName>
        <fullName evidence="1">Uncharacterized protein</fullName>
    </submittedName>
</protein>
<sequence length="194" mass="21602">MTSILNFEERFPVRAGFSLGCFSQGKVTAFPCVRALLALVLYLRLHLRSTLGTTTSFLTERRVGSGWRLLPWVISPLRSFCGYFRHGRTTVASAIGDSRCGKGGGFFSPRRLAVSRARDGKDASGHTWHSASHTTPLTSGQPLYIDKAIALQTRLTFARAYVMVSSDKEPPNEDFYRDLDGSTRKVKVSYSWKT</sequence>
<evidence type="ECO:0000313" key="1">
    <source>
        <dbReference type="EMBL" id="RRT36922.1"/>
    </source>
</evidence>
<name>A0A426XBT5_ENSVE</name>